<evidence type="ECO:0000256" key="8">
    <source>
        <dbReference type="ARBA" id="ARBA00023235"/>
    </source>
</evidence>
<comment type="pathway">
    <text evidence="3 10">Carbohydrate metabolism; galactose metabolism.</text>
</comment>
<dbReference type="Gene3D" id="3.40.50.720">
    <property type="entry name" value="NAD(P)-binding Rossmann-like Domain"/>
    <property type="match status" value="1"/>
</dbReference>
<evidence type="ECO:0000256" key="7">
    <source>
        <dbReference type="ARBA" id="ARBA00023027"/>
    </source>
</evidence>
<dbReference type="UniPathway" id="UPA00214"/>
<dbReference type="GO" id="GO:0003978">
    <property type="term" value="F:UDP-glucose 4-epimerase activity"/>
    <property type="evidence" value="ECO:0007669"/>
    <property type="project" value="UniProtKB-UniRule"/>
</dbReference>
<dbReference type="Proteomes" id="UP000069205">
    <property type="component" value="Chromosome"/>
</dbReference>
<dbReference type="OrthoDB" id="9801785at2"/>
<dbReference type="EMBL" id="CP011801">
    <property type="protein sequence ID" value="ALA59227.1"/>
    <property type="molecule type" value="Genomic_DNA"/>
</dbReference>
<dbReference type="SUPFAM" id="SSF51735">
    <property type="entry name" value="NAD(P)-binding Rossmann-fold domains"/>
    <property type="match status" value="1"/>
</dbReference>
<evidence type="ECO:0000256" key="6">
    <source>
        <dbReference type="ARBA" id="ARBA00018569"/>
    </source>
</evidence>
<organism evidence="12 13">
    <name type="scientific">Nitrospira moscoviensis</name>
    <dbReference type="NCBI Taxonomy" id="42253"/>
    <lineage>
        <taxon>Bacteria</taxon>
        <taxon>Pseudomonadati</taxon>
        <taxon>Nitrospirota</taxon>
        <taxon>Nitrospiria</taxon>
        <taxon>Nitrospirales</taxon>
        <taxon>Nitrospiraceae</taxon>
        <taxon>Nitrospira</taxon>
    </lineage>
</organism>
<feature type="domain" description="NAD-dependent epimerase/dehydratase" evidence="11">
    <location>
        <begin position="3"/>
        <end position="251"/>
    </location>
</feature>
<comment type="similarity">
    <text evidence="4 10">Belongs to the NAD(P)-dependent epimerase/dehydratase family.</text>
</comment>
<gene>
    <name evidence="12" type="primary">galE</name>
    <name evidence="12" type="ORF">NITMOv2_2818</name>
</gene>
<evidence type="ECO:0000313" key="12">
    <source>
        <dbReference type="EMBL" id="ALA59227.1"/>
    </source>
</evidence>
<dbReference type="PANTHER" id="PTHR43725:SF53">
    <property type="entry name" value="UDP-ARABINOSE 4-EPIMERASE 1"/>
    <property type="match status" value="1"/>
</dbReference>
<evidence type="ECO:0000256" key="5">
    <source>
        <dbReference type="ARBA" id="ARBA00013189"/>
    </source>
</evidence>
<protein>
    <recommendedName>
        <fullName evidence="6 10">UDP-glucose 4-epimerase</fullName>
        <ecNumber evidence="5 10">5.1.3.2</ecNumber>
    </recommendedName>
</protein>
<dbReference type="CDD" id="cd05247">
    <property type="entry name" value="UDP_G4E_1_SDR_e"/>
    <property type="match status" value="1"/>
</dbReference>
<dbReference type="Pfam" id="PF01370">
    <property type="entry name" value="Epimerase"/>
    <property type="match status" value="1"/>
</dbReference>
<evidence type="ECO:0000256" key="1">
    <source>
        <dbReference type="ARBA" id="ARBA00000083"/>
    </source>
</evidence>
<dbReference type="InterPro" id="IPR001509">
    <property type="entry name" value="Epimerase_deHydtase"/>
</dbReference>
<name>A0A0K2GF41_NITMO</name>
<accession>A0A0K2GF41</accession>
<dbReference type="PANTHER" id="PTHR43725">
    <property type="entry name" value="UDP-GLUCOSE 4-EPIMERASE"/>
    <property type="match status" value="1"/>
</dbReference>
<dbReference type="KEGG" id="nmv:NITMOv2_2818"/>
<dbReference type="EC" id="5.1.3.2" evidence="5 10"/>
<dbReference type="PATRIC" id="fig|42253.5.peg.2786"/>
<dbReference type="Gene3D" id="3.90.25.10">
    <property type="entry name" value="UDP-galactose 4-epimerase, domain 1"/>
    <property type="match status" value="1"/>
</dbReference>
<dbReference type="GO" id="GO:0033499">
    <property type="term" value="P:galactose catabolic process via UDP-galactose, Leloir pathway"/>
    <property type="evidence" value="ECO:0007669"/>
    <property type="project" value="TreeGrafter"/>
</dbReference>
<dbReference type="NCBIfam" id="TIGR01179">
    <property type="entry name" value="galE"/>
    <property type="match status" value="1"/>
</dbReference>
<keyword evidence="9 10" id="KW-0119">Carbohydrate metabolism</keyword>
<dbReference type="RefSeq" id="WP_053380286.1">
    <property type="nucleotide sequence ID" value="NZ_CP011801.1"/>
</dbReference>
<evidence type="ECO:0000256" key="4">
    <source>
        <dbReference type="ARBA" id="ARBA00007637"/>
    </source>
</evidence>
<evidence type="ECO:0000313" key="13">
    <source>
        <dbReference type="Proteomes" id="UP000069205"/>
    </source>
</evidence>
<comment type="catalytic activity">
    <reaction evidence="1 10">
        <text>UDP-alpha-D-glucose = UDP-alpha-D-galactose</text>
        <dbReference type="Rhea" id="RHEA:22168"/>
        <dbReference type="ChEBI" id="CHEBI:58885"/>
        <dbReference type="ChEBI" id="CHEBI:66914"/>
        <dbReference type="EC" id="5.1.3.2"/>
    </reaction>
</comment>
<comment type="cofactor">
    <cofactor evidence="2 10">
        <name>NAD(+)</name>
        <dbReference type="ChEBI" id="CHEBI:57540"/>
    </cofactor>
</comment>
<evidence type="ECO:0000259" key="11">
    <source>
        <dbReference type="Pfam" id="PF01370"/>
    </source>
</evidence>
<evidence type="ECO:0000256" key="9">
    <source>
        <dbReference type="ARBA" id="ARBA00023277"/>
    </source>
</evidence>
<dbReference type="STRING" id="42253.NITMOv2_2818"/>
<evidence type="ECO:0000256" key="3">
    <source>
        <dbReference type="ARBA" id="ARBA00004947"/>
    </source>
</evidence>
<evidence type="ECO:0000256" key="2">
    <source>
        <dbReference type="ARBA" id="ARBA00001911"/>
    </source>
</evidence>
<dbReference type="AlphaFoldDB" id="A0A0K2GF41"/>
<keyword evidence="7 10" id="KW-0520">NAD</keyword>
<proteinExistence type="inferred from homology"/>
<keyword evidence="13" id="KW-1185">Reference proteome</keyword>
<keyword evidence="8 10" id="KW-0413">Isomerase</keyword>
<dbReference type="InterPro" id="IPR036291">
    <property type="entry name" value="NAD(P)-bd_dom_sf"/>
</dbReference>
<reference evidence="12 13" key="1">
    <citation type="journal article" date="2015" name="Proc. Natl. Acad. Sci. U.S.A.">
        <title>Expanded metabolic versatility of ubiquitous nitrite-oxidizing bacteria from the genus Nitrospira.</title>
        <authorList>
            <person name="Koch H."/>
            <person name="Lucker S."/>
            <person name="Albertsen M."/>
            <person name="Kitzinger K."/>
            <person name="Herbold C."/>
            <person name="Spieck E."/>
            <person name="Nielsen P.H."/>
            <person name="Wagner M."/>
            <person name="Daims H."/>
        </authorList>
    </citation>
    <scope>NUCLEOTIDE SEQUENCE [LARGE SCALE GENOMIC DNA]</scope>
    <source>
        <strain evidence="12 13">NSP M-1</strain>
    </source>
</reference>
<comment type="subunit">
    <text evidence="10">Homodimer.</text>
</comment>
<evidence type="ECO:0000256" key="10">
    <source>
        <dbReference type="RuleBase" id="RU366046"/>
    </source>
</evidence>
<sequence length="328" mass="35978">MRVLVTGGAGYIGSIVTEALLRDGYSVVVYDNLSKGHRDAVPSHAVFVEADLLDARALRGVLEERRIEAVIHMAADSLVGESMQDPSKYYRSNVQAGLSLLDMMQLCGVRRLVFSSTAAVYGEPAKQPIEERDPLQPANPYGETKLAFERALQWYGRAYGFRSVSLRYFNAAGASLLNGERHEPETHLIPCVLNVAAGRAPVVRLFGTDYPTKDGTCVRDYIHVEDLADAHVLALRALQTGAPPSPVYNLGGGGGYSVREVIDTAQLVTGRLIPTEVAPRRPGDPAVLIASSDRIKKELGWSPTRQRLDGIIDSAWRWMQHREVRENG</sequence>
<dbReference type="InterPro" id="IPR005886">
    <property type="entry name" value="UDP_G4E"/>
</dbReference>